<evidence type="ECO:0000259" key="3">
    <source>
        <dbReference type="Pfam" id="PF02371"/>
    </source>
</evidence>
<dbReference type="Pfam" id="PF01548">
    <property type="entry name" value="DEDD_Tnp_IS110"/>
    <property type="match status" value="1"/>
</dbReference>
<gene>
    <name evidence="4" type="ORF">MNBD_GAMMA21-2037</name>
    <name evidence="5" type="ORF">MNBD_GAMMA21-2235</name>
</gene>
<evidence type="ECO:0000259" key="2">
    <source>
        <dbReference type="Pfam" id="PF01548"/>
    </source>
</evidence>
<dbReference type="GO" id="GO:0006313">
    <property type="term" value="P:DNA transposition"/>
    <property type="evidence" value="ECO:0007669"/>
    <property type="project" value="InterPro"/>
</dbReference>
<dbReference type="Pfam" id="PF02371">
    <property type="entry name" value="Transposase_20"/>
    <property type="match status" value="1"/>
</dbReference>
<dbReference type="NCBIfam" id="NF033542">
    <property type="entry name" value="transpos_IS110"/>
    <property type="match status" value="1"/>
</dbReference>
<feature type="domain" description="Transposase IS116/IS110/IS902 C-terminal" evidence="3">
    <location>
        <begin position="206"/>
        <end position="288"/>
    </location>
</feature>
<evidence type="ECO:0000313" key="4">
    <source>
        <dbReference type="EMBL" id="VAW94146.1"/>
    </source>
</evidence>
<dbReference type="EMBL" id="UOFR01000036">
    <property type="protein sequence ID" value="VAW96052.1"/>
    <property type="molecule type" value="Genomic_DNA"/>
</dbReference>
<reference evidence="4" key="1">
    <citation type="submission" date="2018-06" db="EMBL/GenBank/DDBJ databases">
        <authorList>
            <person name="Zhirakovskaya E."/>
        </authorList>
    </citation>
    <scope>NUCLEOTIDE SEQUENCE</scope>
</reference>
<evidence type="ECO:0000313" key="5">
    <source>
        <dbReference type="EMBL" id="VAW96052.1"/>
    </source>
</evidence>
<dbReference type="InterPro" id="IPR003346">
    <property type="entry name" value="Transposase_20"/>
</dbReference>
<proteinExistence type="predicted"/>
<evidence type="ECO:0000256" key="1">
    <source>
        <dbReference type="SAM" id="Coils"/>
    </source>
</evidence>
<dbReference type="InterPro" id="IPR047650">
    <property type="entry name" value="Transpos_IS110"/>
</dbReference>
<dbReference type="PANTHER" id="PTHR33055:SF3">
    <property type="entry name" value="PUTATIVE TRANSPOSASE FOR IS117-RELATED"/>
    <property type="match status" value="1"/>
</dbReference>
<dbReference type="AlphaFoldDB" id="A0A3B1AN79"/>
<name>A0A3B1AN79_9ZZZZ</name>
<dbReference type="InterPro" id="IPR002525">
    <property type="entry name" value="Transp_IS110-like_N"/>
</dbReference>
<dbReference type="EMBL" id="UOFR01000025">
    <property type="protein sequence ID" value="VAW94146.1"/>
    <property type="molecule type" value="Genomic_DNA"/>
</dbReference>
<feature type="domain" description="Transposase IS110-like N-terminal" evidence="2">
    <location>
        <begin position="7"/>
        <end position="157"/>
    </location>
</feature>
<sequence>MIFEFTGIDVGKDKLDLSWLRDTATGRKKSRVFNNTAKDHDAIIAWLLKNTGESADNIVVTLEPTGIYHERLMHTLYDAGFKIFLANPGKAKQYAASRNIIHKTDKSDAMVLARYGASQDQPLKLWQPDAPEIRMLKAMMRRLDALEKDLQREQNRQEAAEFSMVSGRVIQSLRDMIAALNAEIEKLKDDIDDHIDRFPELKENRRLLESIKGIGPVMSRELVYLFAAKLFKNAKQAAAYAGLIPRLRESGTLKGKTTLSKIGPARLRAKLYMAAVSASTHNPDIKAQRERLLSAGKTKMQALGAAMRKLIQICFGVVKHQCEYEPQSGSVTV</sequence>
<keyword evidence="1" id="KW-0175">Coiled coil</keyword>
<accession>A0A3B1AN79</accession>
<dbReference type="PANTHER" id="PTHR33055">
    <property type="entry name" value="TRANSPOSASE FOR INSERTION SEQUENCE ELEMENT IS1111A"/>
    <property type="match status" value="1"/>
</dbReference>
<protein>
    <submittedName>
        <fullName evidence="4">Mobile element protein</fullName>
    </submittedName>
</protein>
<dbReference type="GO" id="GO:0003677">
    <property type="term" value="F:DNA binding"/>
    <property type="evidence" value="ECO:0007669"/>
    <property type="project" value="InterPro"/>
</dbReference>
<dbReference type="GO" id="GO:0004803">
    <property type="term" value="F:transposase activity"/>
    <property type="evidence" value="ECO:0007669"/>
    <property type="project" value="InterPro"/>
</dbReference>
<organism evidence="4">
    <name type="scientific">hydrothermal vent metagenome</name>
    <dbReference type="NCBI Taxonomy" id="652676"/>
    <lineage>
        <taxon>unclassified sequences</taxon>
        <taxon>metagenomes</taxon>
        <taxon>ecological metagenomes</taxon>
    </lineage>
</organism>
<feature type="coiled-coil region" evidence="1">
    <location>
        <begin position="133"/>
        <end position="204"/>
    </location>
</feature>